<organism evidence="4 5">
    <name type="scientific">Terriglobus roseus</name>
    <dbReference type="NCBI Taxonomy" id="392734"/>
    <lineage>
        <taxon>Bacteria</taxon>
        <taxon>Pseudomonadati</taxon>
        <taxon>Acidobacteriota</taxon>
        <taxon>Terriglobia</taxon>
        <taxon>Terriglobales</taxon>
        <taxon>Acidobacteriaceae</taxon>
        <taxon>Terriglobus</taxon>
    </lineage>
</organism>
<dbReference type="EC" id="3.1.4.-" evidence="2"/>
<dbReference type="PANTHER" id="PTHR11124">
    <property type="entry name" value="VACUOLAR SORTING PROTEIN VPS29"/>
    <property type="match status" value="1"/>
</dbReference>
<feature type="domain" description="Calcineurin-like phosphoesterase" evidence="3">
    <location>
        <begin position="9"/>
        <end position="147"/>
    </location>
</feature>
<gene>
    <name evidence="4" type="ORF">SAMN05443244_3516</name>
</gene>
<keyword evidence="2" id="KW-0479">Metal-binding</keyword>
<dbReference type="Gene3D" id="3.60.21.10">
    <property type="match status" value="1"/>
</dbReference>
<dbReference type="InterPro" id="IPR000979">
    <property type="entry name" value="Phosphodiesterase_MJ0936/Vps29"/>
</dbReference>
<evidence type="ECO:0000313" key="5">
    <source>
        <dbReference type="Proteomes" id="UP000182409"/>
    </source>
</evidence>
<comment type="cofactor">
    <cofactor evidence="2">
        <name>a divalent metal cation</name>
        <dbReference type="ChEBI" id="CHEBI:60240"/>
    </cofactor>
</comment>
<dbReference type="EMBL" id="FNSD01000001">
    <property type="protein sequence ID" value="SEC46124.1"/>
    <property type="molecule type" value="Genomic_DNA"/>
</dbReference>
<evidence type="ECO:0000313" key="4">
    <source>
        <dbReference type="EMBL" id="SEC46124.1"/>
    </source>
</evidence>
<evidence type="ECO:0000256" key="2">
    <source>
        <dbReference type="RuleBase" id="RU362039"/>
    </source>
</evidence>
<dbReference type="GO" id="GO:0016787">
    <property type="term" value="F:hydrolase activity"/>
    <property type="evidence" value="ECO:0007669"/>
    <property type="project" value="UniProtKB-UniRule"/>
</dbReference>
<dbReference type="Proteomes" id="UP000182409">
    <property type="component" value="Unassembled WGS sequence"/>
</dbReference>
<accession>A0A1H4SQ34</accession>
<sequence>MTTANTNIRIAILSDTHGLLRPEVVERIQGVDHILHAGDVGDPAILDTLGSIAPLTAIRGNVDTSGRCGSLPATEMVEIGGRTFYLVHSIADLDISPTAARVQVVVSGHSHKPGHETRNGVLYLNPGSVGPRRFRLPIAMAFLKIENGKLTAEPVTFDL</sequence>
<dbReference type="NCBIfam" id="TIGR00040">
    <property type="entry name" value="yfcE"/>
    <property type="match status" value="1"/>
</dbReference>
<dbReference type="InterPro" id="IPR024654">
    <property type="entry name" value="Calcineurin-like_PHP_lpxH"/>
</dbReference>
<dbReference type="RefSeq" id="WP_083350616.1">
    <property type="nucleotide sequence ID" value="NZ_FNSD01000001.1"/>
</dbReference>
<dbReference type="AlphaFoldDB" id="A0A1H4SQ34"/>
<name>A0A1H4SQ34_9BACT</name>
<reference evidence="4 5" key="1">
    <citation type="submission" date="2016-10" db="EMBL/GenBank/DDBJ databases">
        <authorList>
            <person name="de Groot N.N."/>
        </authorList>
    </citation>
    <scope>NUCLEOTIDE SEQUENCE [LARGE SCALE GENOMIC DNA]</scope>
    <source>
        <strain evidence="4 5">AB35.6</strain>
    </source>
</reference>
<dbReference type="OrthoDB" id="9800565at2"/>
<dbReference type="GO" id="GO:0046872">
    <property type="term" value="F:metal ion binding"/>
    <property type="evidence" value="ECO:0007669"/>
    <property type="project" value="UniProtKB-KW"/>
</dbReference>
<evidence type="ECO:0000259" key="3">
    <source>
        <dbReference type="Pfam" id="PF12850"/>
    </source>
</evidence>
<proteinExistence type="inferred from homology"/>
<comment type="similarity">
    <text evidence="1 2">Belongs to the metallophosphoesterase superfamily. YfcE family.</text>
</comment>
<evidence type="ECO:0000256" key="1">
    <source>
        <dbReference type="ARBA" id="ARBA00008950"/>
    </source>
</evidence>
<protein>
    <recommendedName>
        <fullName evidence="2">Phosphoesterase</fullName>
        <ecNumber evidence="2">3.1.4.-</ecNumber>
    </recommendedName>
</protein>
<dbReference type="Pfam" id="PF12850">
    <property type="entry name" value="Metallophos_2"/>
    <property type="match status" value="1"/>
</dbReference>
<dbReference type="SUPFAM" id="SSF56300">
    <property type="entry name" value="Metallo-dependent phosphatases"/>
    <property type="match status" value="1"/>
</dbReference>
<dbReference type="InterPro" id="IPR029052">
    <property type="entry name" value="Metallo-depent_PP-like"/>
</dbReference>